<name>A7SN26_NEMVE</name>
<protein>
    <submittedName>
        <fullName evidence="2">Uncharacterized protein</fullName>
    </submittedName>
</protein>
<reference evidence="2 3" key="1">
    <citation type="journal article" date="2007" name="Science">
        <title>Sea anemone genome reveals ancestral eumetazoan gene repertoire and genomic organization.</title>
        <authorList>
            <person name="Putnam N.H."/>
            <person name="Srivastava M."/>
            <person name="Hellsten U."/>
            <person name="Dirks B."/>
            <person name="Chapman J."/>
            <person name="Salamov A."/>
            <person name="Terry A."/>
            <person name="Shapiro H."/>
            <person name="Lindquist E."/>
            <person name="Kapitonov V.V."/>
            <person name="Jurka J."/>
            <person name="Genikhovich G."/>
            <person name="Grigoriev I.V."/>
            <person name="Lucas S.M."/>
            <person name="Steele R.E."/>
            <person name="Finnerty J.R."/>
            <person name="Technau U."/>
            <person name="Martindale M.Q."/>
            <person name="Rokhsar D.S."/>
        </authorList>
    </citation>
    <scope>NUCLEOTIDE SEQUENCE [LARGE SCALE GENOMIC DNA]</scope>
    <source>
        <strain evidence="3">CH2 X CH6</strain>
    </source>
</reference>
<dbReference type="STRING" id="45351.A7SN26"/>
<dbReference type="InParanoid" id="A7SN26"/>
<keyword evidence="3" id="KW-1185">Reference proteome</keyword>
<dbReference type="GO" id="GO:0048487">
    <property type="term" value="F:beta-tubulin binding"/>
    <property type="evidence" value="ECO:0007669"/>
    <property type="project" value="InterPro"/>
</dbReference>
<dbReference type="GO" id="GO:0005929">
    <property type="term" value="C:cilium"/>
    <property type="evidence" value="ECO:0007669"/>
    <property type="project" value="GOC"/>
</dbReference>
<evidence type="ECO:0000313" key="2">
    <source>
        <dbReference type="EMBL" id="EDO34892.1"/>
    </source>
</evidence>
<dbReference type="AlphaFoldDB" id="A7SN26"/>
<dbReference type="Proteomes" id="UP000001593">
    <property type="component" value="Unassembled WGS sequence"/>
</dbReference>
<dbReference type="PhylomeDB" id="A7SN26"/>
<dbReference type="PANTHER" id="PTHR31432">
    <property type="entry name" value="INTRAFLAGELLAR TRANSPORT PROTEIN 74 HOMOLOG"/>
    <property type="match status" value="1"/>
</dbReference>
<dbReference type="GO" id="GO:0030992">
    <property type="term" value="C:intraciliary transport particle B"/>
    <property type="evidence" value="ECO:0007669"/>
    <property type="project" value="InterPro"/>
</dbReference>
<keyword evidence="1" id="KW-0175">Coiled coil</keyword>
<gene>
    <name evidence="2" type="ORF">NEMVEDRAFT_v1g214793</name>
</gene>
<dbReference type="EMBL" id="DS469716">
    <property type="protein sequence ID" value="EDO34892.1"/>
    <property type="molecule type" value="Genomic_DNA"/>
</dbReference>
<feature type="coiled-coil region" evidence="1">
    <location>
        <begin position="99"/>
        <end position="157"/>
    </location>
</feature>
<dbReference type="GO" id="GO:0042073">
    <property type="term" value="P:intraciliary transport"/>
    <property type="evidence" value="ECO:0007669"/>
    <property type="project" value="InterPro"/>
</dbReference>
<accession>A7SN26</accession>
<dbReference type="InterPro" id="IPR029602">
    <property type="entry name" value="IFT74"/>
</dbReference>
<dbReference type="eggNOG" id="ENOG502QS4E">
    <property type="taxonomic scope" value="Eukaryota"/>
</dbReference>
<dbReference type="GO" id="GO:0060271">
    <property type="term" value="P:cilium assembly"/>
    <property type="evidence" value="ECO:0007669"/>
    <property type="project" value="InterPro"/>
</dbReference>
<proteinExistence type="predicted"/>
<evidence type="ECO:0000256" key="1">
    <source>
        <dbReference type="SAM" id="Coils"/>
    </source>
</evidence>
<dbReference type="PANTHER" id="PTHR31432:SF0">
    <property type="entry name" value="INTRAFLAGELLAR TRANSPORT PROTEIN 74 HOMOLOG"/>
    <property type="match status" value="1"/>
</dbReference>
<evidence type="ECO:0000313" key="3">
    <source>
        <dbReference type="Proteomes" id="UP000001593"/>
    </source>
</evidence>
<dbReference type="HOGENOM" id="CLU_1226086_0_0_1"/>
<organism evidence="2 3">
    <name type="scientific">Nematostella vectensis</name>
    <name type="common">Starlet sea anemone</name>
    <dbReference type="NCBI Taxonomy" id="45351"/>
    <lineage>
        <taxon>Eukaryota</taxon>
        <taxon>Metazoa</taxon>
        <taxon>Cnidaria</taxon>
        <taxon>Anthozoa</taxon>
        <taxon>Hexacorallia</taxon>
        <taxon>Actiniaria</taxon>
        <taxon>Edwardsiidae</taxon>
        <taxon>Nematostella</taxon>
    </lineage>
</organism>
<sequence length="226" mass="26128">MLSDSEETASKCYHPSSLQYQETCKVRQFAFNQLVVLDDRSRVWVKRLPDVLKTLNSQPIRITGKEPAKSIGLKEVDIDPPTYKRPVGLDEVRLPPGLESKITTELDSLKEKITQMEKELEIYDDLDTLREQSLEKKKRLQDEKVVLSSRKDNLRNHVQRLSSLYDATKSKLTENETHSQLGNLERKWQHHEQNNFVMKDCILVTLIVTDRTISLIATLVEPTSKL</sequence>